<comment type="caution">
    <text evidence="3">The sequence shown here is derived from an EMBL/GenBank/DDBJ whole genome shotgun (WGS) entry which is preliminary data.</text>
</comment>
<keyword evidence="4" id="KW-1185">Reference proteome</keyword>
<gene>
    <name evidence="3" type="ORF">NH26_11990</name>
</gene>
<reference evidence="3 4" key="1">
    <citation type="journal article" date="2012" name="Int. J. Syst. Evol. Microbiol.">
        <title>Flammeovirga pacifica sp. nov., isolated from deep-sea sediment.</title>
        <authorList>
            <person name="Xu H."/>
            <person name="Fu Y."/>
            <person name="Yang N."/>
            <person name="Ding Z."/>
            <person name="Lai Q."/>
            <person name="Zeng R."/>
        </authorList>
    </citation>
    <scope>NUCLEOTIDE SEQUENCE [LARGE SCALE GENOMIC DNA]</scope>
    <source>
        <strain evidence="4">DSM 24597 / LMG 26175 / WPAGA1</strain>
    </source>
</reference>
<evidence type="ECO:0000313" key="3">
    <source>
        <dbReference type="EMBL" id="OHX67012.1"/>
    </source>
</evidence>
<dbReference type="InterPro" id="IPR028098">
    <property type="entry name" value="Glyco_trans_4-like_N"/>
</dbReference>
<dbReference type="GO" id="GO:0016757">
    <property type="term" value="F:glycosyltransferase activity"/>
    <property type="evidence" value="ECO:0007669"/>
    <property type="project" value="InterPro"/>
</dbReference>
<name>A0A1S1Z193_FLAPC</name>
<evidence type="ECO:0008006" key="5">
    <source>
        <dbReference type="Google" id="ProtNLM"/>
    </source>
</evidence>
<dbReference type="Proteomes" id="UP000179797">
    <property type="component" value="Unassembled WGS sequence"/>
</dbReference>
<feature type="domain" description="Glycosyl transferase family 1" evidence="1">
    <location>
        <begin position="175"/>
        <end position="334"/>
    </location>
</feature>
<evidence type="ECO:0000259" key="2">
    <source>
        <dbReference type="Pfam" id="PF13439"/>
    </source>
</evidence>
<dbReference type="STRING" id="915059.NH26_11990"/>
<dbReference type="AlphaFoldDB" id="A0A1S1Z193"/>
<dbReference type="InterPro" id="IPR001296">
    <property type="entry name" value="Glyco_trans_1"/>
</dbReference>
<evidence type="ECO:0000313" key="4">
    <source>
        <dbReference type="Proteomes" id="UP000179797"/>
    </source>
</evidence>
<dbReference type="InterPro" id="IPR050194">
    <property type="entry name" value="Glycosyltransferase_grp1"/>
</dbReference>
<accession>A0A1S1Z193</accession>
<organism evidence="3 4">
    <name type="scientific">Flammeovirga pacifica</name>
    <dbReference type="NCBI Taxonomy" id="915059"/>
    <lineage>
        <taxon>Bacteria</taxon>
        <taxon>Pseudomonadati</taxon>
        <taxon>Bacteroidota</taxon>
        <taxon>Cytophagia</taxon>
        <taxon>Cytophagales</taxon>
        <taxon>Flammeovirgaceae</taxon>
        <taxon>Flammeovirga</taxon>
    </lineage>
</organism>
<dbReference type="Pfam" id="PF13439">
    <property type="entry name" value="Glyco_transf_4"/>
    <property type="match status" value="1"/>
</dbReference>
<dbReference type="Pfam" id="PF00534">
    <property type="entry name" value="Glycos_transf_1"/>
    <property type="match status" value="1"/>
</dbReference>
<proteinExistence type="predicted"/>
<dbReference type="Gene3D" id="3.40.50.2000">
    <property type="entry name" value="Glycogen Phosphorylase B"/>
    <property type="match status" value="2"/>
</dbReference>
<dbReference type="RefSeq" id="WP_044224080.1">
    <property type="nucleotide sequence ID" value="NZ_JRYR02000001.1"/>
</dbReference>
<dbReference type="PANTHER" id="PTHR45947:SF3">
    <property type="entry name" value="SULFOQUINOVOSYL TRANSFERASE SQD2"/>
    <property type="match status" value="1"/>
</dbReference>
<dbReference type="PANTHER" id="PTHR45947">
    <property type="entry name" value="SULFOQUINOVOSYL TRANSFERASE SQD2"/>
    <property type="match status" value="1"/>
</dbReference>
<dbReference type="OrthoDB" id="9790710at2"/>
<dbReference type="EMBL" id="JRYR02000001">
    <property type="protein sequence ID" value="OHX67012.1"/>
    <property type="molecule type" value="Genomic_DNA"/>
</dbReference>
<dbReference type="CDD" id="cd03801">
    <property type="entry name" value="GT4_PimA-like"/>
    <property type="match status" value="1"/>
</dbReference>
<sequence length="359" mass="40505">MKIYLISNMYPSEDYPSFGIFVKNIEENLKELGVEVSESSLIKGRLIGMSSKILTYLKLYIDIILKGLFSSYDLIYAHYPTHIAIPVLLISLIRSKKVCINAHGDDLIPNKKITKFLYKFIKILLKRSSLIIVPSNYLKSELIKNSSDLQDKIFVSPSGGIDMDLFSNKEINSNNDSDILEIICVSRIVQGKGWDVLLRAMSILKQEGLKFSCTYIGDGDDRNIFLKMIDELNINGEVNYLGEKDQDKLPQYLNNKDVFIFPTELNEGLGLVGVEALAMNLPVIGSRIGGLLDFIDDGENGYFFKPGDHNDLVLVINKFVNLTQDEKLNMSKNAFLKAKKYDKKIISPSLLNILDAQIK</sequence>
<dbReference type="SUPFAM" id="SSF53756">
    <property type="entry name" value="UDP-Glycosyltransferase/glycogen phosphorylase"/>
    <property type="match status" value="1"/>
</dbReference>
<protein>
    <recommendedName>
        <fullName evidence="5">Glycosyl transferase family 1 domain-containing protein</fullName>
    </recommendedName>
</protein>
<feature type="domain" description="Glycosyltransferase subfamily 4-like N-terminal" evidence="2">
    <location>
        <begin position="67"/>
        <end position="157"/>
    </location>
</feature>
<evidence type="ECO:0000259" key="1">
    <source>
        <dbReference type="Pfam" id="PF00534"/>
    </source>
</evidence>